<dbReference type="InterPro" id="IPR001967">
    <property type="entry name" value="Peptidase_S11_N"/>
</dbReference>
<dbReference type="SUPFAM" id="SSF56601">
    <property type="entry name" value="beta-lactamase/transpeptidase-like"/>
    <property type="match status" value="1"/>
</dbReference>
<dbReference type="InterPro" id="IPR012907">
    <property type="entry name" value="Peptidase_S11_C"/>
</dbReference>
<evidence type="ECO:0000256" key="4">
    <source>
        <dbReference type="ARBA" id="ARBA00012448"/>
    </source>
</evidence>
<evidence type="ECO:0000256" key="10">
    <source>
        <dbReference type="ARBA" id="ARBA00022984"/>
    </source>
</evidence>
<dbReference type="PANTHER" id="PTHR21581">
    <property type="entry name" value="D-ALANYL-D-ALANINE CARBOXYPEPTIDASE"/>
    <property type="match status" value="1"/>
</dbReference>
<evidence type="ECO:0000256" key="1">
    <source>
        <dbReference type="ARBA" id="ARBA00003217"/>
    </source>
</evidence>
<evidence type="ECO:0000256" key="6">
    <source>
        <dbReference type="ARBA" id="ARBA00022670"/>
    </source>
</evidence>
<dbReference type="Gene3D" id="2.60.410.10">
    <property type="entry name" value="D-Ala-D-Ala carboxypeptidase, C-terminal domain"/>
    <property type="match status" value="1"/>
</dbReference>
<comment type="caution">
    <text evidence="16">The sequence shown here is derived from an EMBL/GenBank/DDBJ whole genome shotgun (WGS) entry which is preliminary data.</text>
</comment>
<organism evidence="16 17">
    <name type="scientific">Novosphingobium aquae</name>
    <dbReference type="NCBI Taxonomy" id="3133435"/>
    <lineage>
        <taxon>Bacteria</taxon>
        <taxon>Pseudomonadati</taxon>
        <taxon>Pseudomonadota</taxon>
        <taxon>Alphaproteobacteria</taxon>
        <taxon>Sphingomonadales</taxon>
        <taxon>Sphingomonadaceae</taxon>
        <taxon>Novosphingobium</taxon>
    </lineage>
</organism>
<dbReference type="RefSeq" id="WP_339964770.1">
    <property type="nucleotide sequence ID" value="NZ_JBBHJY010000001.1"/>
</dbReference>
<comment type="function">
    <text evidence="1">Removes C-terminal D-alanyl residues from sugar-peptide cell wall precursors.</text>
</comment>
<name>A0ABU8S509_9SPHN</name>
<keyword evidence="17" id="KW-1185">Reference proteome</keyword>
<dbReference type="Gene3D" id="3.40.710.10">
    <property type="entry name" value="DD-peptidase/beta-lactamase superfamily"/>
    <property type="match status" value="1"/>
</dbReference>
<keyword evidence="11" id="KW-0961">Cell wall biogenesis/degradation</keyword>
<evidence type="ECO:0000256" key="2">
    <source>
        <dbReference type="ARBA" id="ARBA00004752"/>
    </source>
</evidence>
<evidence type="ECO:0000313" key="16">
    <source>
        <dbReference type="EMBL" id="MEJ6009031.1"/>
    </source>
</evidence>
<feature type="signal peptide" evidence="14">
    <location>
        <begin position="1"/>
        <end position="23"/>
    </location>
</feature>
<evidence type="ECO:0000256" key="13">
    <source>
        <dbReference type="RuleBase" id="RU004016"/>
    </source>
</evidence>
<reference evidence="16 17" key="1">
    <citation type="submission" date="2024-03" db="EMBL/GenBank/DDBJ databases">
        <authorList>
            <person name="Jo J.-H."/>
        </authorList>
    </citation>
    <scope>NUCLEOTIDE SEQUENCE [LARGE SCALE GENOMIC DNA]</scope>
    <source>
        <strain evidence="16 17">AS3R-12</strain>
    </source>
</reference>
<dbReference type="PANTHER" id="PTHR21581:SF6">
    <property type="entry name" value="TRAFFICKING PROTEIN PARTICLE COMPLEX SUBUNIT 12"/>
    <property type="match status" value="1"/>
</dbReference>
<accession>A0ABU8S509</accession>
<sequence length="408" mass="43668">MKTKLTMMLALAALPLLGSPLQSEPTRVIVSVADAPEVTATPIAVGDRAHPPVELDTIPIAFLVDVGSGQVLYSKEPDRRFLPASITKVMTLYTAFDLLKAGRIKPEQPMVMSPEAYRKWHNVGTSLELDLTKQANVETLVLAIANISANDASVVLGEGAAGTVDNWITLMNANARRLGMTNSHFGTPNGWMDQGETYVTARDLVTLATAMVSAHPDLYDHYIGHASLKWDDRMKRNHDPLIGKLRGADGIKTGFTNQAGFGYLGSAERDGRRLVMVVAGVDRGKERDKAAAALMEWGFSAFSNRPIFAPGSRVGEARVQGGENLTVPLVAPAAFGITLPRDAGGDVHVRIDYDGPIQAPVKKGSMIAALEIVTGKGEPHRVPLFAGTDVAPAGWLARLRNGIVSPLL</sequence>
<evidence type="ECO:0000256" key="12">
    <source>
        <dbReference type="ARBA" id="ARBA00034000"/>
    </source>
</evidence>
<dbReference type="InterPro" id="IPR037167">
    <property type="entry name" value="Peptidase_S11_C_sf"/>
</dbReference>
<dbReference type="Proteomes" id="UP001379235">
    <property type="component" value="Unassembled WGS sequence"/>
</dbReference>
<dbReference type="SUPFAM" id="SSF69189">
    <property type="entry name" value="Penicillin-binding protein associated domain"/>
    <property type="match status" value="1"/>
</dbReference>
<dbReference type="EC" id="3.4.16.4" evidence="4"/>
<dbReference type="SMART" id="SM00936">
    <property type="entry name" value="PBP5_C"/>
    <property type="match status" value="1"/>
</dbReference>
<protein>
    <recommendedName>
        <fullName evidence="4">serine-type D-Ala-D-Ala carboxypeptidase</fullName>
        <ecNumber evidence="4">3.4.16.4</ecNumber>
    </recommendedName>
</protein>
<proteinExistence type="inferred from homology"/>
<dbReference type="Pfam" id="PF07943">
    <property type="entry name" value="PBP5_C"/>
    <property type="match status" value="1"/>
</dbReference>
<evidence type="ECO:0000313" key="17">
    <source>
        <dbReference type="Proteomes" id="UP001379235"/>
    </source>
</evidence>
<dbReference type="GO" id="GO:0004180">
    <property type="term" value="F:carboxypeptidase activity"/>
    <property type="evidence" value="ECO:0007669"/>
    <property type="project" value="UniProtKB-KW"/>
</dbReference>
<comment type="similarity">
    <text evidence="3 13">Belongs to the peptidase S11 family.</text>
</comment>
<evidence type="ECO:0000256" key="5">
    <source>
        <dbReference type="ARBA" id="ARBA00022645"/>
    </source>
</evidence>
<comment type="pathway">
    <text evidence="2">Cell wall biogenesis; peptidoglycan biosynthesis.</text>
</comment>
<evidence type="ECO:0000256" key="8">
    <source>
        <dbReference type="ARBA" id="ARBA00022801"/>
    </source>
</evidence>
<dbReference type="InterPro" id="IPR018044">
    <property type="entry name" value="Peptidase_S11"/>
</dbReference>
<keyword evidence="10" id="KW-0573">Peptidoglycan synthesis</keyword>
<feature type="chain" id="PRO_5047142297" description="serine-type D-Ala-D-Ala carboxypeptidase" evidence="14">
    <location>
        <begin position="24"/>
        <end position="408"/>
    </location>
</feature>
<keyword evidence="7 14" id="KW-0732">Signal</keyword>
<dbReference type="Pfam" id="PF00768">
    <property type="entry name" value="Peptidase_S11"/>
    <property type="match status" value="1"/>
</dbReference>
<evidence type="ECO:0000256" key="9">
    <source>
        <dbReference type="ARBA" id="ARBA00022960"/>
    </source>
</evidence>
<evidence type="ECO:0000256" key="11">
    <source>
        <dbReference type="ARBA" id="ARBA00023316"/>
    </source>
</evidence>
<feature type="domain" description="Peptidase S11 D-Ala-D-Ala carboxypeptidase A C-terminal" evidence="15">
    <location>
        <begin position="302"/>
        <end position="392"/>
    </location>
</feature>
<keyword evidence="9" id="KW-0133">Cell shape</keyword>
<keyword evidence="5 16" id="KW-0121">Carboxypeptidase</keyword>
<gene>
    <name evidence="16" type="ORF">WG900_03750</name>
</gene>
<evidence type="ECO:0000256" key="3">
    <source>
        <dbReference type="ARBA" id="ARBA00007164"/>
    </source>
</evidence>
<evidence type="ECO:0000256" key="14">
    <source>
        <dbReference type="SAM" id="SignalP"/>
    </source>
</evidence>
<dbReference type="PRINTS" id="PR00725">
    <property type="entry name" value="DADACBPTASE1"/>
</dbReference>
<comment type="catalytic activity">
    <reaction evidence="12">
        <text>Preferential cleavage: (Ac)2-L-Lys-D-Ala-|-D-Ala. Also transpeptidation of peptidyl-alanyl moieties that are N-acyl substituents of D-alanine.</text>
        <dbReference type="EC" id="3.4.16.4"/>
    </reaction>
</comment>
<dbReference type="EMBL" id="JBBHJY010000001">
    <property type="protein sequence ID" value="MEJ6009031.1"/>
    <property type="molecule type" value="Genomic_DNA"/>
</dbReference>
<evidence type="ECO:0000259" key="15">
    <source>
        <dbReference type="SMART" id="SM00936"/>
    </source>
</evidence>
<evidence type="ECO:0000256" key="7">
    <source>
        <dbReference type="ARBA" id="ARBA00022729"/>
    </source>
</evidence>
<keyword evidence="8 16" id="KW-0378">Hydrolase</keyword>
<dbReference type="InterPro" id="IPR015956">
    <property type="entry name" value="Peniciliin-bd_prot_C_sf"/>
</dbReference>
<dbReference type="InterPro" id="IPR012338">
    <property type="entry name" value="Beta-lactam/transpept-like"/>
</dbReference>
<keyword evidence="6" id="KW-0645">Protease</keyword>